<evidence type="ECO:0000259" key="1">
    <source>
        <dbReference type="Pfam" id="PF00961"/>
    </source>
</evidence>
<protein>
    <recommendedName>
        <fullName evidence="1">Homing endonuclease LAGLIDADG domain-containing protein</fullName>
    </recommendedName>
</protein>
<proteinExistence type="predicted"/>
<dbReference type="GO" id="GO:0005739">
    <property type="term" value="C:mitochondrion"/>
    <property type="evidence" value="ECO:0007669"/>
    <property type="project" value="UniProtKB-ARBA"/>
</dbReference>
<dbReference type="Pfam" id="PF00961">
    <property type="entry name" value="LAGLIDADG_1"/>
    <property type="match status" value="2"/>
</dbReference>
<dbReference type="SUPFAM" id="SSF55608">
    <property type="entry name" value="Homing endonucleases"/>
    <property type="match status" value="2"/>
</dbReference>
<evidence type="ECO:0000313" key="2">
    <source>
        <dbReference type="EMBL" id="AVK94019.1"/>
    </source>
</evidence>
<dbReference type="PANTHER" id="PTHR36181:SF3">
    <property type="entry name" value="INTRON-ENCODED DNA ENDONUCLEASE AI5 BETA"/>
    <property type="match status" value="1"/>
</dbReference>
<dbReference type="PANTHER" id="PTHR36181">
    <property type="entry name" value="INTRON-ENCODED ENDONUCLEASE AI3-RELATED"/>
    <property type="match status" value="1"/>
</dbReference>
<dbReference type="InterPro" id="IPR027434">
    <property type="entry name" value="Homing_endonucl"/>
</dbReference>
<gene>
    <name evidence="2" type="primary">orf262</name>
    <name evidence="2" type="ORF">TampMt_p004</name>
</gene>
<reference evidence="2" key="1">
    <citation type="journal article" date="2018" name="BMC Genomics">
        <title>Comparative mitochondrial genomics of cryptophyte algae: gene shuffling and dynamic mobile genetic elements.</title>
        <authorList>
            <person name="Kim J.I."/>
            <person name="Yoon H.S."/>
            <person name="Yi G."/>
            <person name="Shin W."/>
            <person name="Archibald J.M."/>
        </authorList>
    </citation>
    <scope>NUCLEOTIDE SEQUENCE</scope>
    <source>
        <strain evidence="2">HACCP-CR01</strain>
    </source>
</reference>
<name>A0A2P1E6K1_9CRYP</name>
<geneLocation type="mitochondrion" evidence="2"/>
<dbReference type="InterPro" id="IPR004860">
    <property type="entry name" value="LAGLIDADG_dom"/>
</dbReference>
<sequence length="261" mass="30157">MIILCCFSTLYICNKEKIYQIGQSAGKKSFSTSLSSETTRETKPISIHSPSHKKLHQFSKEQVGFYLAGLIDGDGHIYKKGINISFHLKDISLAYQIKSVVGYGSVKMYTNFVRYSVTNREGLYYLSRLIHDKLLIPHKLASYNLLIKNYGFDLREAKLEKINFRDNYYLSGLFDADGNFTIKIIKKKARPRPEIRLLVRLELKNNSNIILMIKDQFGGYVGERFHPTGSISNAYSSTSFRNFHKFVKYFDSYHLTIKKNI</sequence>
<dbReference type="RefSeq" id="YP_009475757.1">
    <property type="nucleotide sequence ID" value="NC_037436.1"/>
</dbReference>
<dbReference type="AlphaFoldDB" id="A0A2P1E6K1"/>
<dbReference type="InterPro" id="IPR051289">
    <property type="entry name" value="LAGLIDADG_Endonuclease"/>
</dbReference>
<feature type="domain" description="Homing endonuclease LAGLIDADG" evidence="1">
    <location>
        <begin position="170"/>
        <end position="260"/>
    </location>
</feature>
<dbReference type="EMBL" id="MG680944">
    <property type="protein sequence ID" value="AVK94019.1"/>
    <property type="molecule type" value="Genomic_DNA"/>
</dbReference>
<dbReference type="Gene3D" id="3.10.28.10">
    <property type="entry name" value="Homing endonucleases"/>
    <property type="match status" value="2"/>
</dbReference>
<accession>A0A2P1E6K1</accession>
<dbReference type="GO" id="GO:0004519">
    <property type="term" value="F:endonuclease activity"/>
    <property type="evidence" value="ECO:0007669"/>
    <property type="project" value="InterPro"/>
</dbReference>
<keyword evidence="2" id="KW-0496">Mitochondrion</keyword>
<feature type="domain" description="Homing endonuclease LAGLIDADG" evidence="1">
    <location>
        <begin position="67"/>
        <end position="149"/>
    </location>
</feature>
<organism evidence="2">
    <name type="scientific">Teleaulax amphioxeia</name>
    <dbReference type="NCBI Taxonomy" id="77931"/>
    <lineage>
        <taxon>Eukaryota</taxon>
        <taxon>Cryptophyceae</taxon>
        <taxon>Pyrenomonadales</taxon>
        <taxon>Geminigeraceae</taxon>
        <taxon>Teleaulax</taxon>
    </lineage>
</organism>
<dbReference type="GeneID" id="36496115"/>